<evidence type="ECO:0000313" key="1">
    <source>
        <dbReference type="EMBL" id="SCY49808.1"/>
    </source>
</evidence>
<reference evidence="2" key="1">
    <citation type="submission" date="2016-10" db="EMBL/GenBank/DDBJ databases">
        <authorList>
            <person name="Varghese N."/>
            <person name="Submissions S."/>
        </authorList>
    </citation>
    <scope>NUCLEOTIDE SEQUENCE [LARGE SCALE GENOMIC DNA]</scope>
    <source>
        <strain evidence="2">XBD2006</strain>
    </source>
</reference>
<organism evidence="1 2">
    <name type="scientific">Butyrivibrio hungatei</name>
    <dbReference type="NCBI Taxonomy" id="185008"/>
    <lineage>
        <taxon>Bacteria</taxon>
        <taxon>Bacillati</taxon>
        <taxon>Bacillota</taxon>
        <taxon>Clostridia</taxon>
        <taxon>Lachnospirales</taxon>
        <taxon>Lachnospiraceae</taxon>
        <taxon>Butyrivibrio</taxon>
    </lineage>
</organism>
<evidence type="ECO:0000313" key="2">
    <source>
        <dbReference type="Proteomes" id="UP000183047"/>
    </source>
</evidence>
<proteinExistence type="predicted"/>
<dbReference type="AlphaFoldDB" id="A0A1G5GGG8"/>
<sequence length="54" mass="6592">MHREILNNLEKWKDKSRRKPFFDTYRAKVLEKQTAAILCFAISMKYDIMIWLIS</sequence>
<dbReference type="EMBL" id="FMUR01000020">
    <property type="protein sequence ID" value="SCY49808.1"/>
    <property type="molecule type" value="Genomic_DNA"/>
</dbReference>
<keyword evidence="2" id="KW-1185">Reference proteome</keyword>
<gene>
    <name evidence="1" type="ORF">SAMN02910451_02835</name>
</gene>
<dbReference type="Proteomes" id="UP000183047">
    <property type="component" value="Unassembled WGS sequence"/>
</dbReference>
<accession>A0A1G5GGG8</accession>
<name>A0A1G5GGG8_9FIRM</name>
<protein>
    <submittedName>
        <fullName evidence="1">Uncharacterized protein</fullName>
    </submittedName>
</protein>